<dbReference type="Gene3D" id="2.30.30.760">
    <property type="match status" value="1"/>
</dbReference>
<proteinExistence type="inferred from homology"/>
<keyword evidence="4" id="KW-0732">Signal</keyword>
<evidence type="ECO:0000256" key="4">
    <source>
        <dbReference type="ARBA" id="ARBA00022729"/>
    </source>
</evidence>
<comment type="similarity">
    <text evidence="2 7">Belongs to the FlgA family.</text>
</comment>
<reference evidence="9" key="1">
    <citation type="thesis" date="2020" institute="Technische Universitat Dresden" country="Dresden, Germany">
        <title>The Agarolytic System of Microbulbifer elongatus PORT2, Isolated from Batu Karas, Pangandaran West Java Indonesia.</title>
        <authorList>
            <person name="Anggraeni S.R."/>
        </authorList>
    </citation>
    <scope>NUCLEOTIDE SEQUENCE</scope>
    <source>
        <strain evidence="9">PORT2</strain>
    </source>
</reference>
<feature type="domain" description="SAF" evidence="8">
    <location>
        <begin position="104"/>
        <end position="166"/>
    </location>
</feature>
<name>A0ABT1NWV0_9GAMM</name>
<dbReference type="InterPro" id="IPR041231">
    <property type="entry name" value="FlgA_N"/>
</dbReference>
<evidence type="ECO:0000256" key="7">
    <source>
        <dbReference type="RuleBase" id="RU362063"/>
    </source>
</evidence>
<dbReference type="Proteomes" id="UP001205566">
    <property type="component" value="Unassembled WGS sequence"/>
</dbReference>
<keyword evidence="9" id="KW-0966">Cell projection</keyword>
<dbReference type="PANTHER" id="PTHR36307">
    <property type="entry name" value="FLAGELLA BASAL BODY P-RING FORMATION PROTEIN FLGA"/>
    <property type="match status" value="1"/>
</dbReference>
<accession>A0ABT1NWV0</accession>
<comment type="subcellular location">
    <subcellularLocation>
        <location evidence="1 7">Periplasm</location>
    </subcellularLocation>
</comment>
<evidence type="ECO:0000256" key="3">
    <source>
        <dbReference type="ARBA" id="ARBA00014754"/>
    </source>
</evidence>
<sequence length="232" mass="26038">MHRAFPITLTLLTVIPLLSEAKATHDEQKPETMAHRLLAERTTHLGERVEIQVQKGARHWDQCHALSAFLPENSTVQWGRMTVGIRCLNAPHTRYLQALIRAFGHYWVPRENLPAGTELTAAMLKRVEGELSALPRGALRERSQIIGKIASRPLRSSRVLQRHQLKSRPLVSRRQPVTLIASGQGFHIAREGLAMDEGTEGEKVRVRLHNRKILSGYVTGPSLVNIHPPTVP</sequence>
<comment type="caution">
    <text evidence="9">The sequence shown here is derived from an EMBL/GenBank/DDBJ whole genome shotgun (WGS) entry which is preliminary data.</text>
</comment>
<protein>
    <recommendedName>
        <fullName evidence="3 7">Flagella basal body P-ring formation protein FlgA</fullName>
    </recommendedName>
</protein>
<dbReference type="Pfam" id="PF13144">
    <property type="entry name" value="ChapFlgA"/>
    <property type="match status" value="1"/>
</dbReference>
<evidence type="ECO:0000256" key="5">
    <source>
        <dbReference type="ARBA" id="ARBA00022764"/>
    </source>
</evidence>
<keyword evidence="9" id="KW-0969">Cilium</keyword>
<dbReference type="EMBL" id="JACASI010000011">
    <property type="protein sequence ID" value="MCQ3828373.1"/>
    <property type="molecule type" value="Genomic_DNA"/>
</dbReference>
<evidence type="ECO:0000313" key="9">
    <source>
        <dbReference type="EMBL" id="MCQ3828373.1"/>
    </source>
</evidence>
<dbReference type="InterPro" id="IPR013974">
    <property type="entry name" value="SAF"/>
</dbReference>
<dbReference type="Gene3D" id="3.90.1210.10">
    <property type="entry name" value="Antifreeze-like/N-acetylneuraminic acid synthase C-terminal domain"/>
    <property type="match status" value="1"/>
</dbReference>
<dbReference type="InterPro" id="IPR039246">
    <property type="entry name" value="Flagellar_FlgA"/>
</dbReference>
<keyword evidence="7" id="KW-1005">Bacterial flagellum biogenesis</keyword>
<dbReference type="NCBIfam" id="TIGR03170">
    <property type="entry name" value="flgA_cterm"/>
    <property type="match status" value="1"/>
</dbReference>
<comment type="function">
    <text evidence="6 7">Involved in the assembly process of the P-ring formation. It may associate with FlgF on the rod constituting a structure essential for the P-ring assembly or may act as a modulator protein for the P-ring assembly.</text>
</comment>
<dbReference type="CDD" id="cd11614">
    <property type="entry name" value="SAF_CpaB_FlgA_like"/>
    <property type="match status" value="1"/>
</dbReference>
<dbReference type="PANTHER" id="PTHR36307:SF1">
    <property type="entry name" value="FLAGELLA BASAL BODY P-RING FORMATION PROTEIN FLGA"/>
    <property type="match status" value="1"/>
</dbReference>
<keyword evidence="9" id="KW-0282">Flagellum</keyword>
<keyword evidence="10" id="KW-1185">Reference proteome</keyword>
<evidence type="ECO:0000313" key="10">
    <source>
        <dbReference type="Proteomes" id="UP001205566"/>
    </source>
</evidence>
<evidence type="ECO:0000256" key="6">
    <source>
        <dbReference type="ARBA" id="ARBA00025643"/>
    </source>
</evidence>
<organism evidence="9 10">
    <name type="scientific">Microbulbifer elongatus</name>
    <dbReference type="NCBI Taxonomy" id="86173"/>
    <lineage>
        <taxon>Bacteria</taxon>
        <taxon>Pseudomonadati</taxon>
        <taxon>Pseudomonadota</taxon>
        <taxon>Gammaproteobacteria</taxon>
        <taxon>Cellvibrionales</taxon>
        <taxon>Microbulbiferaceae</taxon>
        <taxon>Microbulbifer</taxon>
    </lineage>
</organism>
<evidence type="ECO:0000256" key="1">
    <source>
        <dbReference type="ARBA" id="ARBA00004418"/>
    </source>
</evidence>
<evidence type="ECO:0000256" key="2">
    <source>
        <dbReference type="ARBA" id="ARBA00010474"/>
    </source>
</evidence>
<keyword evidence="5 7" id="KW-0574">Periplasm</keyword>
<dbReference type="InterPro" id="IPR017585">
    <property type="entry name" value="SAF_FlgA"/>
</dbReference>
<dbReference type="Pfam" id="PF17656">
    <property type="entry name" value="ChapFlgA_N"/>
    <property type="match status" value="1"/>
</dbReference>
<dbReference type="SMART" id="SM00858">
    <property type="entry name" value="SAF"/>
    <property type="match status" value="1"/>
</dbReference>
<gene>
    <name evidence="9" type="primary">flgA</name>
    <name evidence="9" type="ORF">HXX02_02840</name>
</gene>
<evidence type="ECO:0000259" key="8">
    <source>
        <dbReference type="SMART" id="SM00858"/>
    </source>
</evidence>